<proteinExistence type="inferred from homology"/>
<evidence type="ECO:0000259" key="5">
    <source>
        <dbReference type="PROSITE" id="PS50234"/>
    </source>
</evidence>
<dbReference type="InterPro" id="IPR002035">
    <property type="entry name" value="VWF_A"/>
</dbReference>
<dbReference type="InterPro" id="IPR035892">
    <property type="entry name" value="C2_domain_sf"/>
</dbReference>
<feature type="region of interest" description="Disordered" evidence="3">
    <location>
        <begin position="199"/>
        <end position="221"/>
    </location>
</feature>
<sequence>MGSPKKVVVQIFDEVRKGDNKSMGSATFDLSECLGARGNTKARKIKGGGTIFCHVDKSQGSGLLRLGMKASGLKNTEGFMRKSDPFYELSQRRDAGGGLTWDNVHRSETVKNNLNPVWKDTVVDLSVLCKGDQDKPILISVFDHESSGKHVLMGQVESTVNKLKEKGTLKLKVKNKETGTVTITKADVSGVEEITEQLESTTVEEAAAPEPSSSEGAYVPSVPPAGGGAYVPTPGPSSYVPSSRGPTFVDYISGGCELNVCVAIDFTGSNGDPRQPGTLHHLSHGGQKNDYEKAISAIVGILAAYDTDQMYPVYGFGAKYGGIVRHCFQVGNAAESHGVQGILDAYHGVFRTGLIMSSPTVFVEVIQTAAAKAMSMQEQARAQGRQSYTILLILTDGSVSDVNATAQCLAQCANAPLSVVIVGVGNADFSAMQFLDDSQPPSTDIAQFVAFNRHAHSPHSLTSETLREIPDQLVRYFQSHGIQPLPPVRRSDGDIVVEPENEDEIDLSLGFGEEGDVYVAGGGQHYRSY</sequence>
<dbReference type="InterPro" id="IPR036465">
    <property type="entry name" value="vWFA_dom_sf"/>
</dbReference>
<reference evidence="6" key="1">
    <citation type="submission" date="2021-01" db="EMBL/GenBank/DDBJ databases">
        <authorList>
            <person name="Corre E."/>
            <person name="Pelletier E."/>
            <person name="Niang G."/>
            <person name="Scheremetjew M."/>
            <person name="Finn R."/>
            <person name="Kale V."/>
            <person name="Holt S."/>
            <person name="Cochrane G."/>
            <person name="Meng A."/>
            <person name="Brown T."/>
            <person name="Cohen L."/>
        </authorList>
    </citation>
    <scope>NUCLEOTIDE SEQUENCE</scope>
    <source>
        <strain evidence="6">ECT3854</strain>
    </source>
</reference>
<dbReference type="PROSITE" id="PS50004">
    <property type="entry name" value="C2"/>
    <property type="match status" value="1"/>
</dbReference>
<keyword evidence="2" id="KW-0677">Repeat</keyword>
<evidence type="ECO:0000313" key="6">
    <source>
        <dbReference type="EMBL" id="CAD8929767.1"/>
    </source>
</evidence>
<dbReference type="InterPro" id="IPR000008">
    <property type="entry name" value="C2_dom"/>
</dbReference>
<dbReference type="InterPro" id="IPR010734">
    <property type="entry name" value="Copine_C"/>
</dbReference>
<feature type="compositionally biased region" description="Low complexity" evidence="3">
    <location>
        <begin position="204"/>
        <end position="215"/>
    </location>
</feature>
<dbReference type="AlphaFoldDB" id="A0A7S1CXA8"/>
<dbReference type="Gene3D" id="2.60.40.150">
    <property type="entry name" value="C2 domain"/>
    <property type="match status" value="1"/>
</dbReference>
<dbReference type="Pfam" id="PF07002">
    <property type="entry name" value="Copine"/>
    <property type="match status" value="1"/>
</dbReference>
<organism evidence="6">
    <name type="scientific">Cyclophora tenuis</name>
    <name type="common">Marine diatom</name>
    <dbReference type="NCBI Taxonomy" id="216820"/>
    <lineage>
        <taxon>Eukaryota</taxon>
        <taxon>Sar</taxon>
        <taxon>Stramenopiles</taxon>
        <taxon>Ochrophyta</taxon>
        <taxon>Bacillariophyta</taxon>
        <taxon>Fragilariophyceae</taxon>
        <taxon>Fragilariophycidae</taxon>
        <taxon>Cyclophorales</taxon>
        <taxon>Cyclophoraceae</taxon>
        <taxon>Cyclophora</taxon>
    </lineage>
</organism>
<dbReference type="InterPro" id="IPR037768">
    <property type="entry name" value="C2B_Copine"/>
</dbReference>
<dbReference type="CDD" id="cd04047">
    <property type="entry name" value="C2B_Copine"/>
    <property type="match status" value="1"/>
</dbReference>
<gene>
    <name evidence="6" type="ORF">CTEN0397_LOCUS787</name>
</gene>
<evidence type="ECO:0000256" key="2">
    <source>
        <dbReference type="ARBA" id="ARBA00022737"/>
    </source>
</evidence>
<accession>A0A7S1CXA8</accession>
<feature type="domain" description="C2" evidence="4">
    <location>
        <begin position="47"/>
        <end position="173"/>
    </location>
</feature>
<dbReference type="GO" id="GO:0005886">
    <property type="term" value="C:plasma membrane"/>
    <property type="evidence" value="ECO:0007669"/>
    <property type="project" value="TreeGrafter"/>
</dbReference>
<dbReference type="InterPro" id="IPR045052">
    <property type="entry name" value="Copine"/>
</dbReference>
<dbReference type="GO" id="GO:0005544">
    <property type="term" value="F:calcium-dependent phospholipid binding"/>
    <property type="evidence" value="ECO:0007669"/>
    <property type="project" value="InterPro"/>
</dbReference>
<dbReference type="GO" id="GO:0071277">
    <property type="term" value="P:cellular response to calcium ion"/>
    <property type="evidence" value="ECO:0007669"/>
    <property type="project" value="TreeGrafter"/>
</dbReference>
<dbReference type="Pfam" id="PF00168">
    <property type="entry name" value="C2"/>
    <property type="match status" value="1"/>
</dbReference>
<evidence type="ECO:0008006" key="7">
    <source>
        <dbReference type="Google" id="ProtNLM"/>
    </source>
</evidence>
<protein>
    <recommendedName>
        <fullName evidence="7">C2 domain-containing protein</fullName>
    </recommendedName>
</protein>
<dbReference type="SMART" id="SM00327">
    <property type="entry name" value="VWA"/>
    <property type="match status" value="1"/>
</dbReference>
<dbReference type="EMBL" id="HBFW01001225">
    <property type="protein sequence ID" value="CAD8929767.1"/>
    <property type="molecule type" value="Transcribed_RNA"/>
</dbReference>
<dbReference type="PROSITE" id="PS50234">
    <property type="entry name" value="VWFA"/>
    <property type="match status" value="1"/>
</dbReference>
<dbReference type="SMART" id="SM00239">
    <property type="entry name" value="C2"/>
    <property type="match status" value="1"/>
</dbReference>
<feature type="domain" description="VWFA" evidence="5">
    <location>
        <begin position="259"/>
        <end position="473"/>
    </location>
</feature>
<dbReference type="PANTHER" id="PTHR10857:SF106">
    <property type="entry name" value="C2 DOMAIN-CONTAINING PROTEIN"/>
    <property type="match status" value="1"/>
</dbReference>
<comment type="similarity">
    <text evidence="1">Belongs to the copine family.</text>
</comment>
<dbReference type="SUPFAM" id="SSF53300">
    <property type="entry name" value="vWA-like"/>
    <property type="match status" value="1"/>
</dbReference>
<dbReference type="SUPFAM" id="SSF49562">
    <property type="entry name" value="C2 domain (Calcium/lipid-binding domain, CaLB)"/>
    <property type="match status" value="1"/>
</dbReference>
<evidence type="ECO:0000259" key="4">
    <source>
        <dbReference type="PROSITE" id="PS50004"/>
    </source>
</evidence>
<dbReference type="PANTHER" id="PTHR10857">
    <property type="entry name" value="COPINE"/>
    <property type="match status" value="1"/>
</dbReference>
<name>A0A7S1CXA8_CYCTE</name>
<evidence type="ECO:0000256" key="1">
    <source>
        <dbReference type="ARBA" id="ARBA00009048"/>
    </source>
</evidence>
<evidence type="ECO:0000256" key="3">
    <source>
        <dbReference type="SAM" id="MobiDB-lite"/>
    </source>
</evidence>